<sequence>MSPSVSAAERTEGSPVDGLGAGQMATEKASQETEEGPLLAHLGGKTHPDNLITGNHQNGNQSPEGGPQQINGNRNWNHHSMAGAGAVNPMKRHRENCSSPVGVQGLFDQDSYNMINGDDLKHVLSDQALLGLQQPKKLRADSEMNGGDGRREMWDKKDTGNIMDDFPELTKPGDFDCDEPKLEKRNMGIAYSNGADIFTSRNKQITNGATMSPTSMEGTPGDHLEKTLSQYYPKQVSITAKAGTPTSQPDAGLVDDISSLTNELPELPEQTAAHSPTSLTSGFSHISAQMPASEPQQTGRSAPDNQGRNGYMTSAAQYTVNGYSSRSYVEEQQQTQQADASQQHQNGTQGMYEKPSQEFNRQNSFLANVEQSTPLHTEEASGFSPVSFPNQGKDQKQCDIPQTGSCGSGSMESQDSMGLGPLQGSGKSGSQLSLQNGMMENDNQQQKRDRDVPSCPNSQMGWIDLNLQGRGQMLEPDQAQRFQTGGQNFDVGPSGGAYQQQKPRPAQSPHQAPSGHHNSATEWQQQANLKGSSHMHYQQQPHQPHPQHMAQQQCVPRPPQQQPGGENRFRTQAQPEHLCDGDPDLEEILSLQQPQHQQHRPLSHPSQYDGQQSVSTSQSDNPNQGQMDGQQLLNKLKLEEFIRLEKQLKSPGGSYRGQGGPNQPGHQQQNRSMSPSVMRHNNSGFSPPEPSQSNSTQHPQQMSSWRHSSNNMEIEMELEMKQQQQQQRQYTPSPRPRQYSHQQQPPHLRPPPTDHMDFPLTQTPPQPQPHPPQGALNQRVSAQQQQQMYPKMEQIQPESCAQFQRGGPPPLGHGGPQGDFQRHAALRMHLLQRQTERGSLGPPHPQSPGDFKHGLRPIKMENGPRFEHPHHPGPGPPPLMQHQQQGAEMGTGGVQVKQEYIPQPQTSCGGEQGQSSSQRSILATMERTLRQYQLSPVFERKSLIIKSPNQVKVEQSGGVTVLSTNTDLSGGTEDLGMGGPATNALKRPHPDYTPKKEPMLQSFMDSPMKLLDTPIKNLLDTPIKTQYDIPSCHCVESISEKDEGPYYTHLGSGPNIKVIREVMEARSGLTGSAIRIEKVVYTGKEGKSTQGCPIAKWVIRRGSVDEKLLVLVRERDRHSCATACIVIVILIWEGIPISLADQLYSELSQTLTKHGTHTQRRCSINEERTCACQGLDPEACGASFSFGCSWSMYYNGCKYARSKIPRKFKLLGDDPKEEERLEQNLQNLATQMAPTYKMLAPDAYQNQVEHEHRATDCRLGNEDGRPFSGVTACMDFCAHAHRDLHNMQGGSTVVCTLTREDNRQIGRIPEDEQLHVLPLYKASATDEFGSMEGQQEKIKTGAIQVLDSFRRQIRMLSEPAKSCRQKKLDAKRAAANKNAGGPDTPSKAEKALQAKLKSSSTYESIAQSTPGLGNMGTTPQPPGQPPSQPLGAQLQHQNTRHTYPGSSHPASTYPRFPNHPGPFPSTSKPGSMHPQPQASASPYSSPLQVPTSYMNGSNPASPYPSPIAPGGIYPGYQCNGGMPLDNYHPYYGANPKHLDMYQQQRPGALYPDIQQQYGAHQLYGPNYQPWYGEPGLQVNGYSNCKGIRPGLHPMSSYGTPSYAPGGAPDAQYLDALSRPSSAHHPGLDFAAASKGNQFGGFPNSYLTQSPQILPPGGPQDPFRMQVKTEMGLQSPCMTPPQPGFPGMPNGNLQGPSIKQEPGSGPPTPTTPKEKPAMWSNNEHNFLDPEIGGVAVAPSHGCILIECAKRELHATTPLKNPERNHPARISLVFYQHKNMNEAKHGLAMWEAKMAEKQREKEEDAERNGGEGATVTLSKSGKKGVKREHHEHSEQQGEPPYKRFIQTLMERSMSCTTNTYVSTSPYAFTKVTGPYSCFI</sequence>
<accession>A0ACC2GAT4</accession>
<gene>
    <name evidence="1" type="ORF">DPEC_G00183770</name>
</gene>
<keyword evidence="2" id="KW-1185">Reference proteome</keyword>
<dbReference type="Proteomes" id="UP001157502">
    <property type="component" value="Chromosome 15"/>
</dbReference>
<comment type="caution">
    <text evidence="1">The sequence shown here is derived from an EMBL/GenBank/DDBJ whole genome shotgun (WGS) entry which is preliminary data.</text>
</comment>
<evidence type="ECO:0000313" key="1">
    <source>
        <dbReference type="EMBL" id="KAJ8000769.1"/>
    </source>
</evidence>
<proteinExistence type="predicted"/>
<organism evidence="1 2">
    <name type="scientific">Dallia pectoralis</name>
    <name type="common">Alaska blackfish</name>
    <dbReference type="NCBI Taxonomy" id="75939"/>
    <lineage>
        <taxon>Eukaryota</taxon>
        <taxon>Metazoa</taxon>
        <taxon>Chordata</taxon>
        <taxon>Craniata</taxon>
        <taxon>Vertebrata</taxon>
        <taxon>Euteleostomi</taxon>
        <taxon>Actinopterygii</taxon>
        <taxon>Neopterygii</taxon>
        <taxon>Teleostei</taxon>
        <taxon>Protacanthopterygii</taxon>
        <taxon>Esociformes</taxon>
        <taxon>Umbridae</taxon>
        <taxon>Dallia</taxon>
    </lineage>
</organism>
<evidence type="ECO:0000313" key="2">
    <source>
        <dbReference type="Proteomes" id="UP001157502"/>
    </source>
</evidence>
<dbReference type="EMBL" id="CM055742">
    <property type="protein sequence ID" value="KAJ8000769.1"/>
    <property type="molecule type" value="Genomic_DNA"/>
</dbReference>
<protein>
    <submittedName>
        <fullName evidence="1">Uncharacterized protein</fullName>
    </submittedName>
</protein>
<reference evidence="1" key="1">
    <citation type="submission" date="2021-05" db="EMBL/GenBank/DDBJ databases">
        <authorList>
            <person name="Pan Q."/>
            <person name="Jouanno E."/>
            <person name="Zahm M."/>
            <person name="Klopp C."/>
            <person name="Cabau C."/>
            <person name="Louis A."/>
            <person name="Berthelot C."/>
            <person name="Parey E."/>
            <person name="Roest Crollius H."/>
            <person name="Montfort J."/>
            <person name="Robinson-Rechavi M."/>
            <person name="Bouchez O."/>
            <person name="Lampietro C."/>
            <person name="Lopez Roques C."/>
            <person name="Donnadieu C."/>
            <person name="Postlethwait J."/>
            <person name="Bobe J."/>
            <person name="Dillon D."/>
            <person name="Chandos A."/>
            <person name="von Hippel F."/>
            <person name="Guiguen Y."/>
        </authorList>
    </citation>
    <scope>NUCLEOTIDE SEQUENCE</scope>
    <source>
        <strain evidence="1">YG-Jan2019</strain>
    </source>
</reference>
<name>A0ACC2GAT4_DALPE</name>